<evidence type="ECO:0000313" key="3">
    <source>
        <dbReference type="Proteomes" id="UP000198937"/>
    </source>
</evidence>
<reference evidence="2 3" key="1">
    <citation type="submission" date="2016-06" db="EMBL/GenBank/DDBJ databases">
        <authorList>
            <person name="Kjaerup R.B."/>
            <person name="Dalgaard T.S."/>
            <person name="Juul-Madsen H.R."/>
        </authorList>
    </citation>
    <scope>NUCLEOTIDE SEQUENCE [LARGE SCALE GENOMIC DNA]</scope>
    <source>
        <strain evidence="2 3">DSM 45577</strain>
    </source>
</reference>
<dbReference type="InterPro" id="IPR038765">
    <property type="entry name" value="Papain-like_cys_pep_sf"/>
</dbReference>
<dbReference type="AlphaFoldDB" id="A0A1C6UPK3"/>
<gene>
    <name evidence="2" type="ORF">GA0070617_3106</name>
</gene>
<proteinExistence type="predicted"/>
<dbReference type="Pfam" id="PF01841">
    <property type="entry name" value="Transglut_core"/>
    <property type="match status" value="1"/>
</dbReference>
<dbReference type="STRING" id="683228.GA0070617_3106"/>
<dbReference type="Gene3D" id="3.10.620.30">
    <property type="match status" value="1"/>
</dbReference>
<dbReference type="Proteomes" id="UP000198937">
    <property type="component" value="Unassembled WGS sequence"/>
</dbReference>
<evidence type="ECO:0000259" key="1">
    <source>
        <dbReference type="Pfam" id="PF01841"/>
    </source>
</evidence>
<name>A0A1C6UPK3_9ACTN</name>
<evidence type="ECO:0000313" key="2">
    <source>
        <dbReference type="EMBL" id="SCL55952.1"/>
    </source>
</evidence>
<sequence length="296" mass="33778">MDRDILSFYARPTATVPAGRHAQSFVGLPDDVGGLVRIVQHLVVYDVAAADLYGFDVPPHRADEIHLRSTEEKLDAVLALDDRPLAVARPVPQRLVGRCHHYVLLLVSLLRSRGVPARARCGFGAYFNPPHFEDHWVCEYWNAAEERWALADPQLDEVWRATLGVDHDILDMPRDQFLVAGDAWIQCRRQEQDPDRFGVGFVDLHGLWYVAGNVVRDLAALNRVELLPWDVWGAQPQPDQWLDDDQLAFFDRLAALGRDPDSSFAELRELFDTDDRVRVPGQVFNSLRERPEPLRY</sequence>
<dbReference type="InterPro" id="IPR002931">
    <property type="entry name" value="Transglutaminase-like"/>
</dbReference>
<dbReference type="SUPFAM" id="SSF54001">
    <property type="entry name" value="Cysteine proteinases"/>
    <property type="match status" value="1"/>
</dbReference>
<dbReference type="RefSeq" id="WP_091438198.1">
    <property type="nucleotide sequence ID" value="NZ_BMMJ01000005.1"/>
</dbReference>
<protein>
    <submittedName>
        <fullName evidence="2">Transglutaminase-like superfamily protein</fullName>
    </submittedName>
</protein>
<feature type="domain" description="Transglutaminase-like" evidence="1">
    <location>
        <begin position="94"/>
        <end position="153"/>
    </location>
</feature>
<dbReference type="OrthoDB" id="148799at2"/>
<dbReference type="EMBL" id="FMIA01000002">
    <property type="protein sequence ID" value="SCL55952.1"/>
    <property type="molecule type" value="Genomic_DNA"/>
</dbReference>
<accession>A0A1C6UPK3</accession>
<keyword evidence="3" id="KW-1185">Reference proteome</keyword>
<organism evidence="2 3">
    <name type="scientific">Micromonospora yangpuensis</name>
    <dbReference type="NCBI Taxonomy" id="683228"/>
    <lineage>
        <taxon>Bacteria</taxon>
        <taxon>Bacillati</taxon>
        <taxon>Actinomycetota</taxon>
        <taxon>Actinomycetes</taxon>
        <taxon>Micromonosporales</taxon>
        <taxon>Micromonosporaceae</taxon>
        <taxon>Micromonospora</taxon>
    </lineage>
</organism>